<dbReference type="AlphaFoldDB" id="A0AAW7Q0B5"/>
<evidence type="ECO:0000313" key="2">
    <source>
        <dbReference type="Proteomes" id="UP001170288"/>
    </source>
</evidence>
<sequence>MENTTSIFNKKDKKPFAFVEDNSTKLDPKENLEEFVSSGRGQTIKSLNPKGRPKLKEEELKKETVMIYLTKEQKKLLSEKAEKASLSVSKYILLKIFGID</sequence>
<reference evidence="1" key="2">
    <citation type="journal article" date="2023" name="Microorganisms">
        <title>Genomic Characterization of Arcobacter butzleri Strains Isolated from Various Sources in Lithuania.</title>
        <authorList>
            <person name="Uljanovas D."/>
            <person name="Golz G."/>
            <person name="Fleischmann S."/>
            <person name="Kudirkiene E."/>
            <person name="Kasetiene N."/>
            <person name="Grineviciene A."/>
            <person name="Tamuleviciene E."/>
            <person name="Aksomaitiene J."/>
            <person name="Alter T."/>
            <person name="Malakauskas M."/>
        </authorList>
    </citation>
    <scope>NUCLEOTIDE SEQUENCE</scope>
    <source>
        <strain evidence="1">RCM69</strain>
    </source>
</reference>
<accession>A0AAW7Q0B5</accession>
<dbReference type="InterPro" id="IPR053842">
    <property type="entry name" value="NikA-like"/>
</dbReference>
<protein>
    <recommendedName>
        <fullName evidence="3">CopG family transcriptional regulator</fullName>
    </recommendedName>
</protein>
<proteinExistence type="predicted"/>
<evidence type="ECO:0008006" key="3">
    <source>
        <dbReference type="Google" id="ProtNLM"/>
    </source>
</evidence>
<dbReference type="Pfam" id="PF21983">
    <property type="entry name" value="NikA-like"/>
    <property type="match status" value="1"/>
</dbReference>
<organism evidence="1 2">
    <name type="scientific">Aliarcobacter butzleri</name>
    <dbReference type="NCBI Taxonomy" id="28197"/>
    <lineage>
        <taxon>Bacteria</taxon>
        <taxon>Pseudomonadati</taxon>
        <taxon>Campylobacterota</taxon>
        <taxon>Epsilonproteobacteria</taxon>
        <taxon>Campylobacterales</taxon>
        <taxon>Arcobacteraceae</taxon>
        <taxon>Aliarcobacter</taxon>
    </lineage>
</organism>
<gene>
    <name evidence="1" type="ORF">O8C76_10310</name>
</gene>
<comment type="caution">
    <text evidence="1">The sequence shown here is derived from an EMBL/GenBank/DDBJ whole genome shotgun (WGS) entry which is preliminary data.</text>
</comment>
<dbReference type="RefSeq" id="WP_301372530.1">
    <property type="nucleotide sequence ID" value="NZ_JAPZCX010000020.1"/>
</dbReference>
<dbReference type="Proteomes" id="UP001170288">
    <property type="component" value="Unassembled WGS sequence"/>
</dbReference>
<reference evidence="1" key="1">
    <citation type="submission" date="2022-12" db="EMBL/GenBank/DDBJ databases">
        <authorList>
            <person name="Uljanovas D."/>
        </authorList>
    </citation>
    <scope>NUCLEOTIDE SEQUENCE</scope>
    <source>
        <strain evidence="1">RCM69</strain>
    </source>
</reference>
<name>A0AAW7Q0B5_9BACT</name>
<dbReference type="EMBL" id="JAPZCX010000020">
    <property type="protein sequence ID" value="MDN5071412.1"/>
    <property type="molecule type" value="Genomic_DNA"/>
</dbReference>
<evidence type="ECO:0000313" key="1">
    <source>
        <dbReference type="EMBL" id="MDN5071412.1"/>
    </source>
</evidence>